<proteinExistence type="predicted"/>
<dbReference type="InParanoid" id="A0A1X7STF5"/>
<accession>A0A1X7STF5</accession>
<organism evidence="1">
    <name type="scientific">Amphimedon queenslandica</name>
    <name type="common">Sponge</name>
    <dbReference type="NCBI Taxonomy" id="400682"/>
    <lineage>
        <taxon>Eukaryota</taxon>
        <taxon>Metazoa</taxon>
        <taxon>Porifera</taxon>
        <taxon>Demospongiae</taxon>
        <taxon>Heteroscleromorpha</taxon>
        <taxon>Haplosclerida</taxon>
        <taxon>Niphatidae</taxon>
        <taxon>Amphimedon</taxon>
    </lineage>
</organism>
<protein>
    <recommendedName>
        <fullName evidence="2">Right handed beta helix domain-containing protein</fullName>
    </recommendedName>
</protein>
<sequence length="119" mass="12499">MDGGLSTSAHISVIDTELVGNRRNEIIGCHFVLLNNITVTNSLSTGLVIKSSVVTVENRLAFKNNTGVVGGGMAINSSSTVALSPSANLEFIDNHATYKGGGIYIDEKTESTFARVSPN</sequence>
<dbReference type="AlphaFoldDB" id="A0A1X7STF5"/>
<dbReference type="SUPFAM" id="SSF51126">
    <property type="entry name" value="Pectin lyase-like"/>
    <property type="match status" value="1"/>
</dbReference>
<evidence type="ECO:0000313" key="1">
    <source>
        <dbReference type="EnsemblMetazoa" id="Aqu2.1.05363_001"/>
    </source>
</evidence>
<reference evidence="1" key="1">
    <citation type="submission" date="2017-05" db="UniProtKB">
        <authorList>
            <consortium name="EnsemblMetazoa"/>
        </authorList>
    </citation>
    <scope>IDENTIFICATION</scope>
</reference>
<dbReference type="InterPro" id="IPR011050">
    <property type="entry name" value="Pectin_lyase_fold/virulence"/>
</dbReference>
<dbReference type="EnsemblMetazoa" id="Aqu2.1.05363_001">
    <property type="protein sequence ID" value="Aqu2.1.05363_001"/>
    <property type="gene ID" value="Aqu2.1.05363"/>
</dbReference>
<evidence type="ECO:0008006" key="2">
    <source>
        <dbReference type="Google" id="ProtNLM"/>
    </source>
</evidence>
<name>A0A1X7STF5_AMPQE</name>